<dbReference type="Proteomes" id="UP001177003">
    <property type="component" value="Chromosome 8"/>
</dbReference>
<dbReference type="AlphaFoldDB" id="A0AA35ZYG5"/>
<reference evidence="2" key="1">
    <citation type="submission" date="2023-04" db="EMBL/GenBank/DDBJ databases">
        <authorList>
            <person name="Vijverberg K."/>
            <person name="Xiong W."/>
            <person name="Schranz E."/>
        </authorList>
    </citation>
    <scope>NUCLEOTIDE SEQUENCE</scope>
</reference>
<accession>A0AA35ZYG5</accession>
<evidence type="ECO:0000256" key="1">
    <source>
        <dbReference type="SAM" id="MobiDB-lite"/>
    </source>
</evidence>
<dbReference type="EMBL" id="OX465084">
    <property type="protein sequence ID" value="CAI9300137.1"/>
    <property type="molecule type" value="Genomic_DNA"/>
</dbReference>
<evidence type="ECO:0000313" key="3">
    <source>
        <dbReference type="Proteomes" id="UP001177003"/>
    </source>
</evidence>
<evidence type="ECO:0000313" key="2">
    <source>
        <dbReference type="EMBL" id="CAI9300137.1"/>
    </source>
</evidence>
<protein>
    <submittedName>
        <fullName evidence="2">Uncharacterized protein</fullName>
    </submittedName>
</protein>
<name>A0AA35ZYG5_LACSI</name>
<proteinExistence type="predicted"/>
<sequence length="183" mass="20639">MAQIVVPLNVVYPDTYFEGEIPQGTNGYIESDDEQVNPRKKKASFSGGANDAEAGSSSAVGGSSAFLPKKGKLTVDSEDLAKDWKIKVEEEPEQGIFYVDNQNQMCFQRTEDLPNAPTEHLFNLLLKVIRYKELEKGYHVLISFEHSKHLVDLHLDDFNWLKPEILTEAETFSNDDLDDSIKD</sequence>
<organism evidence="2 3">
    <name type="scientific">Lactuca saligna</name>
    <name type="common">Willowleaf lettuce</name>
    <dbReference type="NCBI Taxonomy" id="75948"/>
    <lineage>
        <taxon>Eukaryota</taxon>
        <taxon>Viridiplantae</taxon>
        <taxon>Streptophyta</taxon>
        <taxon>Embryophyta</taxon>
        <taxon>Tracheophyta</taxon>
        <taxon>Spermatophyta</taxon>
        <taxon>Magnoliopsida</taxon>
        <taxon>eudicotyledons</taxon>
        <taxon>Gunneridae</taxon>
        <taxon>Pentapetalae</taxon>
        <taxon>asterids</taxon>
        <taxon>campanulids</taxon>
        <taxon>Asterales</taxon>
        <taxon>Asteraceae</taxon>
        <taxon>Cichorioideae</taxon>
        <taxon>Cichorieae</taxon>
        <taxon>Lactucinae</taxon>
        <taxon>Lactuca</taxon>
    </lineage>
</organism>
<feature type="compositionally biased region" description="Low complexity" evidence="1">
    <location>
        <begin position="54"/>
        <end position="64"/>
    </location>
</feature>
<gene>
    <name evidence="2" type="ORF">LSALG_LOCUS38798</name>
</gene>
<keyword evidence="3" id="KW-1185">Reference proteome</keyword>
<feature type="region of interest" description="Disordered" evidence="1">
    <location>
        <begin position="22"/>
        <end position="64"/>
    </location>
</feature>